<feature type="compositionally biased region" description="Polar residues" evidence="1">
    <location>
        <begin position="156"/>
        <end position="169"/>
    </location>
</feature>
<sequence>MSRFSDERTLVDSFEDLTILSPPDISEHPAFSGNGTFSSRDRPQMITTSGVTEVRSWADDRRRIEAERNVDPNRNLGRVKFNFLPQQIFPVPDRRPLAARTSNLDAMDNPFNARPMPPPEPAAKSPYRSSAGSRNRADRKSTESQNTVKKIRNKKSQLQINTTRPSSDTEPYESFRPGSPTGPVPALIHPKTPVDSPRSASTPVSETFDTKKSSLRKVTDLFKQKSDKQDKQSDKQIDTASPLSVSARAVDGGPLRTFQRPDLERYLRTSLNVQTYDYSPDQPYPRHPNTGRAWHSRNLKCTTCMDACCAVCGRACCAYKAAYLATKIHHKDNPESLLRAQETLGNISNCFAYGQEAPTFLQCTHGAPGGDKIGCGKWVCPDCCGMCPNPVCADVQCRKCKKNPWMDCIWHDENMNRLAI</sequence>
<evidence type="ECO:0000313" key="3">
    <source>
        <dbReference type="Proteomes" id="UP001345827"/>
    </source>
</evidence>
<gene>
    <name evidence="2" type="ORF">LTR25_002369</name>
</gene>
<reference evidence="2 3" key="1">
    <citation type="submission" date="2023-06" db="EMBL/GenBank/DDBJ databases">
        <title>Black Yeasts Isolated from many extreme environments.</title>
        <authorList>
            <person name="Coleine C."/>
            <person name="Stajich J.E."/>
            <person name="Selbmann L."/>
        </authorList>
    </citation>
    <scope>NUCLEOTIDE SEQUENCE [LARGE SCALE GENOMIC DNA]</scope>
    <source>
        <strain evidence="2 3">CCFEE 5887</strain>
    </source>
</reference>
<protein>
    <submittedName>
        <fullName evidence="2">Uncharacterized protein</fullName>
    </submittedName>
</protein>
<keyword evidence="3" id="KW-1185">Reference proteome</keyword>
<accession>A0AAV9QGP1</accession>
<dbReference type="AlphaFoldDB" id="A0AAV9QGP1"/>
<feature type="region of interest" description="Disordered" evidence="1">
    <location>
        <begin position="22"/>
        <end position="53"/>
    </location>
</feature>
<organism evidence="2 3">
    <name type="scientific">Vermiconidia calcicola</name>
    <dbReference type="NCBI Taxonomy" id="1690605"/>
    <lineage>
        <taxon>Eukaryota</taxon>
        <taxon>Fungi</taxon>
        <taxon>Dikarya</taxon>
        <taxon>Ascomycota</taxon>
        <taxon>Pezizomycotina</taxon>
        <taxon>Dothideomycetes</taxon>
        <taxon>Dothideomycetidae</taxon>
        <taxon>Mycosphaerellales</taxon>
        <taxon>Extremaceae</taxon>
        <taxon>Vermiconidia</taxon>
    </lineage>
</organism>
<feature type="compositionally biased region" description="Basic and acidic residues" evidence="1">
    <location>
        <begin position="208"/>
        <end position="237"/>
    </location>
</feature>
<dbReference type="EMBL" id="JAXLQG010000003">
    <property type="protein sequence ID" value="KAK5542483.1"/>
    <property type="molecule type" value="Genomic_DNA"/>
</dbReference>
<comment type="caution">
    <text evidence="2">The sequence shown here is derived from an EMBL/GenBank/DDBJ whole genome shotgun (WGS) entry which is preliminary data.</text>
</comment>
<proteinExistence type="predicted"/>
<feature type="compositionally biased region" description="Polar residues" evidence="1">
    <location>
        <begin position="198"/>
        <end position="207"/>
    </location>
</feature>
<dbReference type="Proteomes" id="UP001345827">
    <property type="component" value="Unassembled WGS sequence"/>
</dbReference>
<feature type="region of interest" description="Disordered" evidence="1">
    <location>
        <begin position="105"/>
        <end position="245"/>
    </location>
</feature>
<evidence type="ECO:0000313" key="2">
    <source>
        <dbReference type="EMBL" id="KAK5542483.1"/>
    </source>
</evidence>
<name>A0AAV9QGP1_9PEZI</name>
<evidence type="ECO:0000256" key="1">
    <source>
        <dbReference type="SAM" id="MobiDB-lite"/>
    </source>
</evidence>